<evidence type="ECO:0000256" key="2">
    <source>
        <dbReference type="SAM" id="MobiDB-lite"/>
    </source>
</evidence>
<comment type="caution">
    <text evidence="4">The sequence shown here is derived from an EMBL/GenBank/DDBJ whole genome shotgun (WGS) entry which is preliminary data.</text>
</comment>
<reference evidence="4" key="2">
    <citation type="submission" date="2020-09" db="EMBL/GenBank/DDBJ databases">
        <authorList>
            <person name="Sun Q."/>
            <person name="Zhou Y."/>
        </authorList>
    </citation>
    <scope>NUCLEOTIDE SEQUENCE</scope>
    <source>
        <strain evidence="4">CGMCC 1.10998</strain>
    </source>
</reference>
<organism evidence="4 5">
    <name type="scientific">Undibacterium terreum</name>
    <dbReference type="NCBI Taxonomy" id="1224302"/>
    <lineage>
        <taxon>Bacteria</taxon>
        <taxon>Pseudomonadati</taxon>
        <taxon>Pseudomonadota</taxon>
        <taxon>Betaproteobacteria</taxon>
        <taxon>Burkholderiales</taxon>
        <taxon>Oxalobacteraceae</taxon>
        <taxon>Undibacterium</taxon>
    </lineage>
</organism>
<feature type="domain" description="eCIS core" evidence="3">
    <location>
        <begin position="217"/>
        <end position="282"/>
    </location>
</feature>
<dbReference type="InterPro" id="IPR025295">
    <property type="entry name" value="eCIS_core_dom"/>
</dbReference>
<dbReference type="RefSeq" id="WP_229751069.1">
    <property type="nucleotide sequence ID" value="NZ_BMED01000002.1"/>
</dbReference>
<dbReference type="AlphaFoldDB" id="A0A916XJI8"/>
<dbReference type="Pfam" id="PF13699">
    <property type="entry name" value="eCIS_core"/>
    <property type="match status" value="1"/>
</dbReference>
<keyword evidence="5" id="KW-1185">Reference proteome</keyword>
<reference evidence="4" key="1">
    <citation type="journal article" date="2014" name="Int. J. Syst. Evol. Microbiol.">
        <title>Complete genome sequence of Corynebacterium casei LMG S-19264T (=DSM 44701T), isolated from a smear-ripened cheese.</title>
        <authorList>
            <consortium name="US DOE Joint Genome Institute (JGI-PGF)"/>
            <person name="Walter F."/>
            <person name="Albersmeier A."/>
            <person name="Kalinowski J."/>
            <person name="Ruckert C."/>
        </authorList>
    </citation>
    <scope>NUCLEOTIDE SEQUENCE</scope>
    <source>
        <strain evidence="4">CGMCC 1.10998</strain>
    </source>
</reference>
<dbReference type="Proteomes" id="UP000637423">
    <property type="component" value="Unassembled WGS sequence"/>
</dbReference>
<protein>
    <recommendedName>
        <fullName evidence="3">eCIS core domain-containing protein</fullName>
    </recommendedName>
</protein>
<accession>A0A916XJI8</accession>
<keyword evidence="1" id="KW-0175">Coiled coil</keyword>
<evidence type="ECO:0000259" key="3">
    <source>
        <dbReference type="Pfam" id="PF13699"/>
    </source>
</evidence>
<proteinExistence type="predicted"/>
<sequence length="720" mass="78986">MRSNLAAGFVSKQAEQSAAASASLQASRAAHPGFIDIRPQALAQRKHQENAATSERSSQLRAIAALMSSSTQSSRMQSLADSASAGPSRAASSAVQRKSFTSARVDAQETGQTLQRVEDEEVLQARSEAVQRVEDEELLQGKFETVQRIEEEAEEEAEEEEPLQAKFNTVQRAEEEEEPLQGKFGIVQRVEDEELLQGKFSASASAQLKEAPNNTGLPNQLKSGIESLSGMNMDHVRVHYNSAKPAQLHAHAYAQGSEIHMAPGQEQHLPHEAWHVIQQAQGRVRPTTQMKGNTPVNDDVSLEVEADVMGEKALSVGGSPIQGVRKDSDGMRASRIFPSPVIQRRVGFEFETNAHIYRTYNNDNVGLVADEAEIFYGAGWKLVCDSGRMEFVSEPFDNLAAFPPIIASIGQFIANSRVGLNTDIRMRNPGQWAPGAVGLAGRNVYTSHDVLNTVPVGPNSFFGNPQVSIGTKLESLDKFLKQIRTKNVLHGMRRRLVQNGRTGEAKRVGKLLSDKWTNRVAQAIPKAERLVLTWAPNLPVLDQNQLRGFWQLITHYWEALSGYTGAGYIKARLPVMARTDFHSMYNAMTPAAQLAFQNARQDFLGLNIPLKAKTGPFIHGHAFSMGDWYDSIINPGGVMPIPQHTFQNVTRNVDLVSDDQTVAVGTNKSMGQLGMDTHDPLASRAVFELRHITGGVMIELGDLQPLILQPIFALLQKVGA</sequence>
<feature type="region of interest" description="Disordered" evidence="2">
    <location>
        <begin position="66"/>
        <end position="113"/>
    </location>
</feature>
<gene>
    <name evidence="4" type="ORF">GCM10011396_24980</name>
</gene>
<feature type="coiled-coil region" evidence="1">
    <location>
        <begin position="139"/>
        <end position="166"/>
    </location>
</feature>
<dbReference type="EMBL" id="BMED01000002">
    <property type="protein sequence ID" value="GGC76783.1"/>
    <property type="molecule type" value="Genomic_DNA"/>
</dbReference>
<feature type="compositionally biased region" description="Low complexity" evidence="2">
    <location>
        <begin position="67"/>
        <end position="94"/>
    </location>
</feature>
<evidence type="ECO:0000313" key="4">
    <source>
        <dbReference type="EMBL" id="GGC76783.1"/>
    </source>
</evidence>
<name>A0A916XJI8_9BURK</name>
<evidence type="ECO:0000313" key="5">
    <source>
        <dbReference type="Proteomes" id="UP000637423"/>
    </source>
</evidence>
<evidence type="ECO:0000256" key="1">
    <source>
        <dbReference type="SAM" id="Coils"/>
    </source>
</evidence>